<dbReference type="Proteomes" id="UP001589733">
    <property type="component" value="Unassembled WGS sequence"/>
</dbReference>
<feature type="compositionally biased region" description="Basic and acidic residues" evidence="1">
    <location>
        <begin position="177"/>
        <end position="186"/>
    </location>
</feature>
<dbReference type="PIRSF" id="PIRSF028846">
    <property type="entry name" value="UCP028846"/>
    <property type="match status" value="1"/>
</dbReference>
<accession>A0ABV6AXK9</accession>
<reference evidence="2 3" key="1">
    <citation type="submission" date="2024-09" db="EMBL/GenBank/DDBJ databases">
        <authorList>
            <person name="Sun Q."/>
            <person name="Mori K."/>
        </authorList>
    </citation>
    <scope>NUCLEOTIDE SEQUENCE [LARGE SCALE GENOMIC DNA]</scope>
    <source>
        <strain evidence="2 3">JCM 13503</strain>
    </source>
</reference>
<dbReference type="InterPro" id="IPR008313">
    <property type="entry name" value="GH125"/>
</dbReference>
<dbReference type="EMBL" id="JBHLYR010000013">
    <property type="protein sequence ID" value="MFB9991346.1"/>
    <property type="molecule type" value="Genomic_DNA"/>
</dbReference>
<dbReference type="SUPFAM" id="SSF48208">
    <property type="entry name" value="Six-hairpin glycosidases"/>
    <property type="match status" value="1"/>
</dbReference>
<dbReference type="InterPro" id="IPR008928">
    <property type="entry name" value="6-hairpin_glycosidase_sf"/>
</dbReference>
<protein>
    <submittedName>
        <fullName evidence="2">Glycoside hydrolase family 125 protein</fullName>
    </submittedName>
</protein>
<sequence length="430" mass="47897">MIYPSVESLQAEMQLQLQDTPHLAQTFARCFPNTLETTVRLLDDGTSFVFTGDIPAMWLRDSSAQVSPYLPLAAQDADVRRLLSGLIERQARYLLIDPYANAFNAEPDGSGHSGDRPSKGAWVWERKFELDSLCYPVSLLYRYWQATQDETVFSEAVQEMFSVILRLMRTEQRHHEDSSYTFERPDPLLPSDTLPHGGRGTPVTYTGMVWSGFRPSDDACTYGYLIPANMFAVVVLGQLAQMAREALGDAELASTALSLRDEIDQGIQTHGVVQHPLYGQIYAYETDGLGHHLLMDDANVPSLLSIPYLGYRPADDPLYSRTRRFILSSSNPYYFSGAYAAGVGSPHTPGGLIWPIALAMQGLTSTDRNEQQQLLNTLTATTAGTYYMHESFHPDEPSHFTRPWFAWANSLFGEFVLAARGALARAAVES</sequence>
<evidence type="ECO:0000313" key="2">
    <source>
        <dbReference type="EMBL" id="MFB9991346.1"/>
    </source>
</evidence>
<dbReference type="PANTHER" id="PTHR31047">
    <property type="entry name" value="MEIOTICALLY UP-REGULATED GENE 157 PROTEIN"/>
    <property type="match status" value="1"/>
</dbReference>
<evidence type="ECO:0000313" key="3">
    <source>
        <dbReference type="Proteomes" id="UP001589733"/>
    </source>
</evidence>
<dbReference type="Gene3D" id="1.50.10.10">
    <property type="match status" value="1"/>
</dbReference>
<dbReference type="RefSeq" id="WP_380006169.1">
    <property type="nucleotide sequence ID" value="NZ_JBHLYR010000013.1"/>
</dbReference>
<feature type="region of interest" description="Disordered" evidence="1">
    <location>
        <begin position="177"/>
        <end position="197"/>
    </location>
</feature>
<comment type="caution">
    <text evidence="2">The sequence shown here is derived from an EMBL/GenBank/DDBJ whole genome shotgun (WGS) entry which is preliminary data.</text>
</comment>
<name>A0ABV6AXK9_9DEIO</name>
<dbReference type="GO" id="GO:0016787">
    <property type="term" value="F:hydrolase activity"/>
    <property type="evidence" value="ECO:0007669"/>
    <property type="project" value="UniProtKB-KW"/>
</dbReference>
<organism evidence="2 3">
    <name type="scientific">Deinococcus oregonensis</name>
    <dbReference type="NCBI Taxonomy" id="1805970"/>
    <lineage>
        <taxon>Bacteria</taxon>
        <taxon>Thermotogati</taxon>
        <taxon>Deinococcota</taxon>
        <taxon>Deinococci</taxon>
        <taxon>Deinococcales</taxon>
        <taxon>Deinococcaceae</taxon>
        <taxon>Deinococcus</taxon>
    </lineage>
</organism>
<evidence type="ECO:0000256" key="1">
    <source>
        <dbReference type="SAM" id="MobiDB-lite"/>
    </source>
</evidence>
<dbReference type="PANTHER" id="PTHR31047:SF0">
    <property type="entry name" value="MEIOTICALLY UP-REGULATED GENE 157 PROTEIN"/>
    <property type="match status" value="1"/>
</dbReference>
<dbReference type="InterPro" id="IPR012341">
    <property type="entry name" value="6hp_glycosidase-like_sf"/>
</dbReference>
<keyword evidence="3" id="KW-1185">Reference proteome</keyword>
<proteinExistence type="predicted"/>
<dbReference type="Pfam" id="PF06824">
    <property type="entry name" value="Glyco_hydro_125"/>
    <property type="match status" value="1"/>
</dbReference>
<gene>
    <name evidence="2" type="ORF">ACFFLM_05055</name>
</gene>
<dbReference type="SMART" id="SM01149">
    <property type="entry name" value="DUF1237"/>
    <property type="match status" value="1"/>
</dbReference>
<keyword evidence="2" id="KW-0378">Hydrolase</keyword>